<dbReference type="AlphaFoldDB" id="A0A2I2A8R8"/>
<accession>A0A2I2A8R8</accession>
<dbReference type="InterPro" id="IPR025580">
    <property type="entry name" value="Gp46"/>
</dbReference>
<dbReference type="RefSeq" id="WP_101812362.1">
    <property type="nucleotide sequence ID" value="NZ_PKGI01000051.1"/>
</dbReference>
<sequence>MNLDIQYFAEEPSNEAGAQVETEGTEQNKEKTYTKDEVSEIVQTRLNRALKEQEEKIQAAKDEATKLAKMNAEQKRSYELEQATKRANEAEAKLAAIEMQNTARKMLAESGLTLSDEQLALVVTNDAETTKAKVDSLLAFARNVREQTLDEMMTGKTPKDNGAKSITTNKSFEEMSMQEIAQLKKDNPEQFKSLMGGI</sequence>
<comment type="caution">
    <text evidence="3">The sequence shown here is derived from an EMBL/GenBank/DDBJ whole genome shotgun (WGS) entry which is preliminary data.</text>
</comment>
<evidence type="ECO:0000313" key="4">
    <source>
        <dbReference type="Proteomes" id="UP000234579"/>
    </source>
</evidence>
<name>A0A2I2A8R8_9LACO</name>
<evidence type="ECO:0000313" key="3">
    <source>
        <dbReference type="EMBL" id="PLA75768.1"/>
    </source>
</evidence>
<evidence type="ECO:0008006" key="5">
    <source>
        <dbReference type="Google" id="ProtNLM"/>
    </source>
</evidence>
<organism evidence="3 4">
    <name type="scientific">Ligilactobacillus agilis</name>
    <dbReference type="NCBI Taxonomy" id="1601"/>
    <lineage>
        <taxon>Bacteria</taxon>
        <taxon>Bacillati</taxon>
        <taxon>Bacillota</taxon>
        <taxon>Bacilli</taxon>
        <taxon>Lactobacillales</taxon>
        <taxon>Lactobacillaceae</taxon>
        <taxon>Ligilactobacillus</taxon>
    </lineage>
</organism>
<evidence type="ECO:0000256" key="2">
    <source>
        <dbReference type="SAM" id="MobiDB-lite"/>
    </source>
</evidence>
<dbReference type="Proteomes" id="UP000234579">
    <property type="component" value="Unassembled WGS sequence"/>
</dbReference>
<dbReference type="EMBL" id="PKGI01000051">
    <property type="protein sequence ID" value="PLA75768.1"/>
    <property type="molecule type" value="Genomic_DNA"/>
</dbReference>
<feature type="region of interest" description="Disordered" evidence="2">
    <location>
        <begin position="9"/>
        <end position="33"/>
    </location>
</feature>
<evidence type="ECO:0000256" key="1">
    <source>
        <dbReference type="SAM" id="Coils"/>
    </source>
</evidence>
<reference evidence="4" key="1">
    <citation type="submission" date="2017-12" db="EMBL/GenBank/DDBJ databases">
        <authorList>
            <person name="Christensen H."/>
        </authorList>
    </citation>
    <scope>NUCLEOTIDE SEQUENCE [LARGE SCALE GENOMIC DNA]</scope>
    <source>
        <strain evidence="4">268A</strain>
    </source>
</reference>
<gene>
    <name evidence="3" type="ORF">CYR79_09795</name>
</gene>
<dbReference type="Pfam" id="PF14265">
    <property type="entry name" value="DUF4355"/>
    <property type="match status" value="1"/>
</dbReference>
<feature type="coiled-coil region" evidence="1">
    <location>
        <begin position="43"/>
        <end position="100"/>
    </location>
</feature>
<keyword evidence="1" id="KW-0175">Coiled coil</keyword>
<protein>
    <recommendedName>
        <fullName evidence="5">DUF4355 domain-containing protein</fullName>
    </recommendedName>
</protein>
<proteinExistence type="predicted"/>